<reference evidence="2" key="1">
    <citation type="submission" date="2023-08" db="EMBL/GenBank/DDBJ databases">
        <authorList>
            <person name="Alioto T."/>
            <person name="Alioto T."/>
            <person name="Gomez Garrido J."/>
        </authorList>
    </citation>
    <scope>NUCLEOTIDE SEQUENCE</scope>
</reference>
<organism evidence="2 3">
    <name type="scientific">Xyrichtys novacula</name>
    <name type="common">Pearly razorfish</name>
    <name type="synonym">Hemipteronotus novacula</name>
    <dbReference type="NCBI Taxonomy" id="13765"/>
    <lineage>
        <taxon>Eukaryota</taxon>
        <taxon>Metazoa</taxon>
        <taxon>Chordata</taxon>
        <taxon>Craniata</taxon>
        <taxon>Vertebrata</taxon>
        <taxon>Euteleostomi</taxon>
        <taxon>Actinopterygii</taxon>
        <taxon>Neopterygii</taxon>
        <taxon>Teleostei</taxon>
        <taxon>Neoteleostei</taxon>
        <taxon>Acanthomorphata</taxon>
        <taxon>Eupercaria</taxon>
        <taxon>Labriformes</taxon>
        <taxon>Labridae</taxon>
        <taxon>Xyrichtys</taxon>
    </lineage>
</organism>
<evidence type="ECO:0000313" key="3">
    <source>
        <dbReference type="Proteomes" id="UP001178508"/>
    </source>
</evidence>
<evidence type="ECO:0000313" key="2">
    <source>
        <dbReference type="EMBL" id="CAJ1087157.1"/>
    </source>
</evidence>
<keyword evidence="3" id="KW-1185">Reference proteome</keyword>
<dbReference type="InterPro" id="IPR016054">
    <property type="entry name" value="LY6_UPA_recep-like"/>
</dbReference>
<dbReference type="SUPFAM" id="SSF57302">
    <property type="entry name" value="Snake toxin-like"/>
    <property type="match status" value="1"/>
</dbReference>
<accession>A0AAV1HM69</accession>
<gene>
    <name evidence="2" type="ORF">XNOV1_A037498</name>
</gene>
<dbReference type="InterPro" id="IPR045860">
    <property type="entry name" value="Snake_toxin-like_sf"/>
</dbReference>
<evidence type="ECO:0000259" key="1">
    <source>
        <dbReference type="Pfam" id="PF00021"/>
    </source>
</evidence>
<name>A0AAV1HM69_XYRNO</name>
<proteinExistence type="predicted"/>
<dbReference type="Gene3D" id="2.10.60.10">
    <property type="entry name" value="CD59"/>
    <property type="match status" value="1"/>
</dbReference>
<dbReference type="AlphaFoldDB" id="A0AAV1HM69"/>
<feature type="domain" description="UPAR/Ly6" evidence="1">
    <location>
        <begin position="22"/>
        <end position="96"/>
    </location>
</feature>
<dbReference type="Pfam" id="PF00021">
    <property type="entry name" value="UPAR_LY6"/>
    <property type="match status" value="1"/>
</dbReference>
<protein>
    <recommendedName>
        <fullName evidence="1">UPAR/Ly6 domain-containing protein</fullName>
    </recommendedName>
</protein>
<dbReference type="EMBL" id="OY660887">
    <property type="protein sequence ID" value="CAJ1087157.1"/>
    <property type="molecule type" value="Genomic_DNA"/>
</dbReference>
<sequence>MGVLCGFRETSDPGEETPAAEALWCNRCVPIRMGGLCIDRVEECAEGLDVCVHVTITYPHPSSNSYFKRCSRRFVADNMRRSQHLTVHICETDFCN</sequence>
<dbReference type="Proteomes" id="UP001178508">
    <property type="component" value="Chromosome 24"/>
</dbReference>